<comment type="caution">
    <text evidence="1">The sequence shown here is derived from an EMBL/GenBank/DDBJ whole genome shotgun (WGS) entry which is preliminary data.</text>
</comment>
<accession>A0ABW4GD72</accession>
<evidence type="ECO:0000313" key="2">
    <source>
        <dbReference type="Proteomes" id="UP001597097"/>
    </source>
</evidence>
<dbReference type="RefSeq" id="WP_246650108.1">
    <property type="nucleotide sequence ID" value="NZ_JAHKRM010000001.1"/>
</dbReference>
<proteinExistence type="predicted"/>
<sequence>MGWGTKPLALVGQVALNDLRVDAKIASTMPAFRSSGLLCAFLTDSPSSIAPLTLLFAVLAPRGSMLLRSRTSITADQGEQQQCAEERAHADG</sequence>
<gene>
    <name evidence="1" type="ORF">ACFSJ0_24220</name>
</gene>
<keyword evidence="2" id="KW-1185">Reference proteome</keyword>
<protein>
    <submittedName>
        <fullName evidence="1">Uncharacterized protein</fullName>
    </submittedName>
</protein>
<organism evidence="1 2">
    <name type="scientific">Nonomuraea guangzhouensis</name>
    <dbReference type="NCBI Taxonomy" id="1291555"/>
    <lineage>
        <taxon>Bacteria</taxon>
        <taxon>Bacillati</taxon>
        <taxon>Actinomycetota</taxon>
        <taxon>Actinomycetes</taxon>
        <taxon>Streptosporangiales</taxon>
        <taxon>Streptosporangiaceae</taxon>
        <taxon>Nonomuraea</taxon>
    </lineage>
</organism>
<dbReference type="EMBL" id="JBHUCM010000019">
    <property type="protein sequence ID" value="MFD1540181.1"/>
    <property type="molecule type" value="Genomic_DNA"/>
</dbReference>
<reference evidence="2" key="1">
    <citation type="journal article" date="2019" name="Int. J. Syst. Evol. Microbiol.">
        <title>The Global Catalogue of Microorganisms (GCM) 10K type strain sequencing project: providing services to taxonomists for standard genome sequencing and annotation.</title>
        <authorList>
            <consortium name="The Broad Institute Genomics Platform"/>
            <consortium name="The Broad Institute Genome Sequencing Center for Infectious Disease"/>
            <person name="Wu L."/>
            <person name="Ma J."/>
        </authorList>
    </citation>
    <scope>NUCLEOTIDE SEQUENCE [LARGE SCALE GENOMIC DNA]</scope>
    <source>
        <strain evidence="2">CGMCC 1.15399</strain>
    </source>
</reference>
<dbReference type="Proteomes" id="UP001597097">
    <property type="component" value="Unassembled WGS sequence"/>
</dbReference>
<evidence type="ECO:0000313" key="1">
    <source>
        <dbReference type="EMBL" id="MFD1540181.1"/>
    </source>
</evidence>
<name>A0ABW4GD72_9ACTN</name>